<protein>
    <submittedName>
        <fullName evidence="7">Simple sugar transport system permease protein</fullName>
    </submittedName>
</protein>
<keyword evidence="2" id="KW-1003">Cell membrane</keyword>
<dbReference type="InterPro" id="IPR001851">
    <property type="entry name" value="ABC_transp_permease"/>
</dbReference>
<dbReference type="GO" id="GO:0022857">
    <property type="term" value="F:transmembrane transporter activity"/>
    <property type="evidence" value="ECO:0007669"/>
    <property type="project" value="InterPro"/>
</dbReference>
<dbReference type="PANTHER" id="PTHR43370">
    <property type="entry name" value="SUGAR ABC TRANSPORTER INTEGRAL MEMBRANE PROTEIN-RELATED"/>
    <property type="match status" value="1"/>
</dbReference>
<dbReference type="Pfam" id="PF02653">
    <property type="entry name" value="BPD_transp_2"/>
    <property type="match status" value="1"/>
</dbReference>
<keyword evidence="7" id="KW-0813">Transport</keyword>
<evidence type="ECO:0000313" key="8">
    <source>
        <dbReference type="Proteomes" id="UP000523821"/>
    </source>
</evidence>
<sequence>MDADLAFSAIRISTPLIFAAMGGLLTYQAGMLNIALDGFMIVAAFAAIAIAYATGSLTIAVAGGVACAVVMAGLLALFNLRFRAHIFIAGVAVTFLAYGLTALLLRGILGEEGVFSSNTIPNFPPIAIPFIKDIPVLGRVLSGHTLLVYVAYLCVPVVAWSLYRTRWGLRVRVVGEAEDAALAAGIRVERIKVQTMLLSGVFCGLAGAYLSLGYVSLFANKMTNERGLIALAAIFFAKGRPYPTALVALLFGTATALSVRLPQMTGAAPQLLQLIPYVVTVLALIVVGLRNARGRNRHGAWKFDVT</sequence>
<feature type="transmembrane region" description="Helical" evidence="6">
    <location>
        <begin position="146"/>
        <end position="163"/>
    </location>
</feature>
<evidence type="ECO:0000313" key="7">
    <source>
        <dbReference type="EMBL" id="MBB5753065.1"/>
    </source>
</evidence>
<keyword evidence="5 6" id="KW-0472">Membrane</keyword>
<keyword evidence="7" id="KW-0762">Sugar transport</keyword>
<dbReference type="Proteomes" id="UP000523821">
    <property type="component" value="Unassembled WGS sequence"/>
</dbReference>
<feature type="transmembrane region" description="Helical" evidence="6">
    <location>
        <begin position="87"/>
        <end position="109"/>
    </location>
</feature>
<gene>
    <name evidence="7" type="ORF">GGQ63_002131</name>
</gene>
<evidence type="ECO:0000256" key="2">
    <source>
        <dbReference type="ARBA" id="ARBA00022475"/>
    </source>
</evidence>
<dbReference type="EMBL" id="JACHOO010000004">
    <property type="protein sequence ID" value="MBB5753065.1"/>
    <property type="molecule type" value="Genomic_DNA"/>
</dbReference>
<feature type="transmembrane region" description="Helical" evidence="6">
    <location>
        <begin position="6"/>
        <end position="27"/>
    </location>
</feature>
<evidence type="ECO:0000256" key="3">
    <source>
        <dbReference type="ARBA" id="ARBA00022692"/>
    </source>
</evidence>
<comment type="subcellular location">
    <subcellularLocation>
        <location evidence="1">Cell membrane</location>
        <topology evidence="1">Multi-pass membrane protein</topology>
    </subcellularLocation>
</comment>
<name>A0A7W9L1W1_9HYPH</name>
<feature type="transmembrane region" description="Helical" evidence="6">
    <location>
        <begin position="196"/>
        <end position="219"/>
    </location>
</feature>
<evidence type="ECO:0000256" key="6">
    <source>
        <dbReference type="SAM" id="Phobius"/>
    </source>
</evidence>
<comment type="caution">
    <text evidence="7">The sequence shown here is derived from an EMBL/GenBank/DDBJ whole genome shotgun (WGS) entry which is preliminary data.</text>
</comment>
<evidence type="ECO:0000256" key="4">
    <source>
        <dbReference type="ARBA" id="ARBA00022989"/>
    </source>
</evidence>
<dbReference type="AlphaFoldDB" id="A0A7W9L1W1"/>
<dbReference type="RefSeq" id="WP_183855528.1">
    <property type="nucleotide sequence ID" value="NZ_JACHOO010000004.1"/>
</dbReference>
<proteinExistence type="predicted"/>
<keyword evidence="3 6" id="KW-0812">Transmembrane</keyword>
<organism evidence="7 8">
    <name type="scientific">Prosthecomicrobium pneumaticum</name>
    <dbReference type="NCBI Taxonomy" id="81895"/>
    <lineage>
        <taxon>Bacteria</taxon>
        <taxon>Pseudomonadati</taxon>
        <taxon>Pseudomonadota</taxon>
        <taxon>Alphaproteobacteria</taxon>
        <taxon>Hyphomicrobiales</taxon>
        <taxon>Kaistiaceae</taxon>
        <taxon>Prosthecomicrobium</taxon>
    </lineage>
</organism>
<dbReference type="PANTHER" id="PTHR43370:SF2">
    <property type="entry name" value="ABC TRANSPORTER PERMEASE PROTEIN"/>
    <property type="match status" value="1"/>
</dbReference>
<keyword evidence="8" id="KW-1185">Reference proteome</keyword>
<accession>A0A7W9L1W1</accession>
<keyword evidence="4 6" id="KW-1133">Transmembrane helix</keyword>
<evidence type="ECO:0000256" key="1">
    <source>
        <dbReference type="ARBA" id="ARBA00004651"/>
    </source>
</evidence>
<dbReference type="CDD" id="cd06580">
    <property type="entry name" value="TM_PBP1_transp_TpRbsC_like"/>
    <property type="match status" value="1"/>
</dbReference>
<dbReference type="GO" id="GO:0005886">
    <property type="term" value="C:plasma membrane"/>
    <property type="evidence" value="ECO:0007669"/>
    <property type="project" value="UniProtKB-SubCell"/>
</dbReference>
<feature type="transmembrane region" description="Helical" evidence="6">
    <location>
        <begin position="59"/>
        <end position="80"/>
    </location>
</feature>
<feature type="transmembrane region" description="Helical" evidence="6">
    <location>
        <begin position="271"/>
        <end position="289"/>
    </location>
</feature>
<feature type="transmembrane region" description="Helical" evidence="6">
    <location>
        <begin position="34"/>
        <end position="53"/>
    </location>
</feature>
<evidence type="ECO:0000256" key="5">
    <source>
        <dbReference type="ARBA" id="ARBA00023136"/>
    </source>
</evidence>
<reference evidence="7 8" key="1">
    <citation type="submission" date="2020-08" db="EMBL/GenBank/DDBJ databases">
        <title>Genomic Encyclopedia of Type Strains, Phase IV (KMG-IV): sequencing the most valuable type-strain genomes for metagenomic binning, comparative biology and taxonomic classification.</title>
        <authorList>
            <person name="Goeker M."/>
        </authorList>
    </citation>
    <scope>NUCLEOTIDE SEQUENCE [LARGE SCALE GENOMIC DNA]</scope>
    <source>
        <strain evidence="7 8">DSM 16268</strain>
    </source>
</reference>